<dbReference type="Proteomes" id="UP001596138">
    <property type="component" value="Unassembled WGS sequence"/>
</dbReference>
<comment type="caution">
    <text evidence="2">The sequence shown here is derived from an EMBL/GenBank/DDBJ whole genome shotgun (WGS) entry which is preliminary data.</text>
</comment>
<gene>
    <name evidence="2" type="ORF">ACFQGU_13320</name>
</gene>
<accession>A0ABW1T2C5</accession>
<evidence type="ECO:0000313" key="2">
    <source>
        <dbReference type="EMBL" id="MFC6238863.1"/>
    </source>
</evidence>
<feature type="region of interest" description="Disordered" evidence="1">
    <location>
        <begin position="74"/>
        <end position="97"/>
    </location>
</feature>
<dbReference type="RefSeq" id="WP_386767435.1">
    <property type="nucleotide sequence ID" value="NZ_JBHSTI010000008.1"/>
</dbReference>
<dbReference type="SUPFAM" id="SSF46955">
    <property type="entry name" value="Putative DNA-binding domain"/>
    <property type="match status" value="1"/>
</dbReference>
<dbReference type="InterPro" id="IPR009061">
    <property type="entry name" value="DNA-bd_dom_put_sf"/>
</dbReference>
<organism evidence="2 3">
    <name type="scientific">Longivirga aurantiaca</name>
    <dbReference type="NCBI Taxonomy" id="1837743"/>
    <lineage>
        <taxon>Bacteria</taxon>
        <taxon>Bacillati</taxon>
        <taxon>Actinomycetota</taxon>
        <taxon>Actinomycetes</taxon>
        <taxon>Sporichthyales</taxon>
        <taxon>Sporichthyaceae</taxon>
        <taxon>Longivirga</taxon>
    </lineage>
</organism>
<evidence type="ECO:0000313" key="3">
    <source>
        <dbReference type="Proteomes" id="UP001596138"/>
    </source>
</evidence>
<feature type="compositionally biased region" description="Basic and acidic residues" evidence="1">
    <location>
        <begin position="74"/>
        <end position="87"/>
    </location>
</feature>
<proteinExistence type="predicted"/>
<evidence type="ECO:0000256" key="1">
    <source>
        <dbReference type="SAM" id="MobiDB-lite"/>
    </source>
</evidence>
<name>A0ABW1T2C5_9ACTN</name>
<keyword evidence="3" id="KW-1185">Reference proteome</keyword>
<protein>
    <submittedName>
        <fullName evidence="2">Uncharacterized protein</fullName>
    </submittedName>
</protein>
<sequence length="196" mass="21238">MQGRSTDDMLGIGQLARLAGLSVGALRHNDEVGAVIAEDDPAVRRALLARHRDPVATRVTPLQRVLHRLTHLVDPDQGHDHSPEEHVMSQTTTGSLDAGPQTALAKALYNRVWEPLEKSDRTAADDEELVHTAHASRHFWTAVGTEKNEALARAYAVAGDKAAAVEWKAKAVARLAEVDDTDDREIVAGDLTTLPV</sequence>
<dbReference type="EMBL" id="JBHSTI010000008">
    <property type="protein sequence ID" value="MFC6238863.1"/>
    <property type="molecule type" value="Genomic_DNA"/>
</dbReference>
<reference evidence="3" key="1">
    <citation type="journal article" date="2019" name="Int. J. Syst. Evol. Microbiol.">
        <title>The Global Catalogue of Microorganisms (GCM) 10K type strain sequencing project: providing services to taxonomists for standard genome sequencing and annotation.</title>
        <authorList>
            <consortium name="The Broad Institute Genomics Platform"/>
            <consortium name="The Broad Institute Genome Sequencing Center for Infectious Disease"/>
            <person name="Wu L."/>
            <person name="Ma J."/>
        </authorList>
    </citation>
    <scope>NUCLEOTIDE SEQUENCE [LARGE SCALE GENOMIC DNA]</scope>
    <source>
        <strain evidence="3">CGMCC 4.7317</strain>
    </source>
</reference>